<protein>
    <recommendedName>
        <fullName evidence="6 19">D-alanine--D-alanine ligase</fullName>
        <ecNumber evidence="6 19">6.3.2.4</ecNumber>
    </recommendedName>
    <alternativeName>
        <fullName evidence="19">D-Ala-D-Ala ligase</fullName>
    </alternativeName>
    <alternativeName>
        <fullName evidence="19">D-alanylalanine synthetase</fullName>
    </alternativeName>
</protein>
<feature type="binding site" evidence="22">
    <location>
        <position position="299"/>
    </location>
    <ligand>
        <name>Mg(2+)</name>
        <dbReference type="ChEBI" id="CHEBI:18420"/>
        <label>1</label>
    </ligand>
</feature>
<gene>
    <name evidence="19" type="primary">ddl</name>
    <name evidence="25" type="ORF">JW984_11290</name>
</gene>
<comment type="pathway">
    <text evidence="18">Glycan biosynthesis.</text>
</comment>
<evidence type="ECO:0000256" key="12">
    <source>
        <dbReference type="ARBA" id="ARBA00022842"/>
    </source>
</evidence>
<dbReference type="Gene3D" id="3.30.1490.20">
    <property type="entry name" value="ATP-grasp fold, A domain"/>
    <property type="match status" value="1"/>
</dbReference>
<keyword evidence="11 23" id="KW-0067">ATP-binding</keyword>
<comment type="caution">
    <text evidence="25">The sequence shown here is derived from an EMBL/GenBank/DDBJ whole genome shotgun (WGS) entry which is preliminary data.</text>
</comment>
<reference evidence="25" key="2">
    <citation type="submission" date="2021-01" db="EMBL/GenBank/DDBJ databases">
        <authorList>
            <person name="Hahn C.R."/>
            <person name="Youssef N.H."/>
            <person name="Elshahed M."/>
        </authorList>
    </citation>
    <scope>NUCLEOTIDE SEQUENCE</scope>
    <source>
        <strain evidence="25">Zod_Metabat.24</strain>
    </source>
</reference>
<keyword evidence="9 22" id="KW-0479">Metal-binding</keyword>
<reference evidence="25" key="1">
    <citation type="journal article" date="2021" name="Environ. Microbiol.">
        <title>Genomic characterization of three novel Desulfobacterota classes expand the metabolic and phylogenetic diversity of the phylum.</title>
        <authorList>
            <person name="Murphy C.L."/>
            <person name="Biggerstaff J."/>
            <person name="Eichhorn A."/>
            <person name="Ewing E."/>
            <person name="Shahan R."/>
            <person name="Soriano D."/>
            <person name="Stewart S."/>
            <person name="VanMol K."/>
            <person name="Walker R."/>
            <person name="Walters P."/>
            <person name="Elshahed M.S."/>
            <person name="Youssef N.H."/>
        </authorList>
    </citation>
    <scope>NUCLEOTIDE SEQUENCE</scope>
    <source>
        <strain evidence="25">Zod_Metabat.24</strain>
    </source>
</reference>
<feature type="binding site" evidence="22">
    <location>
        <position position="315"/>
    </location>
    <ligand>
        <name>Mg(2+)</name>
        <dbReference type="ChEBI" id="CHEBI:18420"/>
        <label>2</label>
    </ligand>
</feature>
<dbReference type="Gene3D" id="3.30.470.20">
    <property type="entry name" value="ATP-grasp fold, B domain"/>
    <property type="match status" value="1"/>
</dbReference>
<dbReference type="Pfam" id="PF07478">
    <property type="entry name" value="Dala_Dala_lig_C"/>
    <property type="match status" value="1"/>
</dbReference>
<keyword evidence="7 19" id="KW-0963">Cytoplasm</keyword>
<feature type="binding site" evidence="21">
    <location>
        <begin position="188"/>
        <end position="189"/>
    </location>
    <ligand>
        <name>ATP</name>
        <dbReference type="ChEBI" id="CHEBI:30616"/>
    </ligand>
</feature>
<evidence type="ECO:0000313" key="26">
    <source>
        <dbReference type="Proteomes" id="UP000809273"/>
    </source>
</evidence>
<evidence type="ECO:0000256" key="20">
    <source>
        <dbReference type="PIRSR" id="PIRSR039102-1"/>
    </source>
</evidence>
<evidence type="ECO:0000259" key="24">
    <source>
        <dbReference type="PROSITE" id="PS50975"/>
    </source>
</evidence>
<comment type="cofactor">
    <cofactor evidence="22">
        <name>Mg(2+)</name>
        <dbReference type="ChEBI" id="CHEBI:18420"/>
    </cofactor>
    <cofactor evidence="22">
        <name>Mn(2+)</name>
        <dbReference type="ChEBI" id="CHEBI:29035"/>
    </cofactor>
    <text evidence="22">Binds 2 magnesium or manganese ions per subunit.</text>
</comment>
<dbReference type="PROSITE" id="PS00843">
    <property type="entry name" value="DALA_DALA_LIGASE_1"/>
    <property type="match status" value="1"/>
</dbReference>
<evidence type="ECO:0000256" key="16">
    <source>
        <dbReference type="ARBA" id="ARBA00023316"/>
    </source>
</evidence>
<dbReference type="InterPro" id="IPR013815">
    <property type="entry name" value="ATP_grasp_subdomain_1"/>
</dbReference>
<comment type="subcellular location">
    <subcellularLocation>
        <location evidence="3 19">Cytoplasm</location>
    </subcellularLocation>
</comment>
<dbReference type="GO" id="GO:0008716">
    <property type="term" value="F:D-alanine-D-alanine ligase activity"/>
    <property type="evidence" value="ECO:0007669"/>
    <property type="project" value="UniProtKB-UniRule"/>
</dbReference>
<dbReference type="InterPro" id="IPR016185">
    <property type="entry name" value="PreATP-grasp_dom_sf"/>
</dbReference>
<dbReference type="EC" id="6.3.2.4" evidence="6 19"/>
<dbReference type="GO" id="GO:0009252">
    <property type="term" value="P:peptidoglycan biosynthetic process"/>
    <property type="evidence" value="ECO:0007669"/>
    <property type="project" value="UniProtKB-UniRule"/>
</dbReference>
<dbReference type="AlphaFoldDB" id="A0A9D8PNY3"/>
<evidence type="ECO:0000256" key="23">
    <source>
        <dbReference type="PROSITE-ProRule" id="PRU00409"/>
    </source>
</evidence>
<dbReference type="PANTHER" id="PTHR23132">
    <property type="entry name" value="D-ALANINE--D-ALANINE LIGASE"/>
    <property type="match status" value="1"/>
</dbReference>
<accession>A0A9D8PNY3</accession>
<evidence type="ECO:0000256" key="13">
    <source>
        <dbReference type="ARBA" id="ARBA00022960"/>
    </source>
</evidence>
<dbReference type="HAMAP" id="MF_00047">
    <property type="entry name" value="Dala_Dala_lig"/>
    <property type="match status" value="1"/>
</dbReference>
<evidence type="ECO:0000256" key="9">
    <source>
        <dbReference type="ARBA" id="ARBA00022723"/>
    </source>
</evidence>
<evidence type="ECO:0000256" key="19">
    <source>
        <dbReference type="HAMAP-Rule" id="MF_00047"/>
    </source>
</evidence>
<dbReference type="GO" id="GO:0046872">
    <property type="term" value="F:metal ion binding"/>
    <property type="evidence" value="ECO:0007669"/>
    <property type="project" value="UniProtKB-KW"/>
</dbReference>
<evidence type="ECO:0000256" key="21">
    <source>
        <dbReference type="PIRSR" id="PIRSR039102-2"/>
    </source>
</evidence>
<dbReference type="InterPro" id="IPR011095">
    <property type="entry name" value="Dala_Dala_lig_C"/>
</dbReference>
<sequence length="370" mass="40217">MEKLKTGVLFGGRSGEHEVSLVSATSVIGALVASGFEVVPIGISKEGRWYTGDGVMDFLKGKESFGEVHPAVLLPDAEGGLLRWNEGREEVMLDVAFPVLHGPFGEDGTVQGLLELSGVPYVGCGVLASSLAMDKAVSKELFKARGLNVADCVWFSSGRWENDEDSVVREIEDKIGYPVFVKPANMGSSVGVFKVHDRNELSDAVPAAAEYDRKLIVEAGIADAMEIEVSILGNDDPTASVPGEIIPSNEFYDYDAKYVDGKSKEKIPADLPEGVSKKVREMAIEAFKAVDGAGLARVDFLVTRKNHEIFLNEINTMPGFTSISMYPKLWEATGIPYTELVGRLVELALERGGMKGKLLTSYKPKEDWYK</sequence>
<dbReference type="PIRSF" id="PIRSF039102">
    <property type="entry name" value="Ddl/VanB"/>
    <property type="match status" value="1"/>
</dbReference>
<comment type="catalytic activity">
    <reaction evidence="17 19">
        <text>2 D-alanine + ATP = D-alanyl-D-alanine + ADP + phosphate + H(+)</text>
        <dbReference type="Rhea" id="RHEA:11224"/>
        <dbReference type="ChEBI" id="CHEBI:15378"/>
        <dbReference type="ChEBI" id="CHEBI:30616"/>
        <dbReference type="ChEBI" id="CHEBI:43474"/>
        <dbReference type="ChEBI" id="CHEBI:57416"/>
        <dbReference type="ChEBI" id="CHEBI:57822"/>
        <dbReference type="ChEBI" id="CHEBI:456216"/>
        <dbReference type="EC" id="6.3.2.4"/>
    </reaction>
</comment>
<comment type="function">
    <text evidence="2 19">Cell wall formation.</text>
</comment>
<dbReference type="FunFam" id="3.30.1490.20:FF:000007">
    <property type="entry name" value="D-alanine--D-alanine ligase"/>
    <property type="match status" value="1"/>
</dbReference>
<dbReference type="NCBIfam" id="NF002528">
    <property type="entry name" value="PRK01966.1-4"/>
    <property type="match status" value="1"/>
</dbReference>
<dbReference type="Gene3D" id="3.40.50.20">
    <property type="match status" value="1"/>
</dbReference>
<evidence type="ECO:0000256" key="10">
    <source>
        <dbReference type="ARBA" id="ARBA00022741"/>
    </source>
</evidence>
<evidence type="ECO:0000313" key="25">
    <source>
        <dbReference type="EMBL" id="MBN1573769.1"/>
    </source>
</evidence>
<comment type="pathway">
    <text evidence="4 19">Cell wall biogenesis; peptidoglycan biosynthesis.</text>
</comment>
<feature type="binding site" evidence="22">
    <location>
        <position position="313"/>
    </location>
    <ligand>
        <name>Mg(2+)</name>
        <dbReference type="ChEBI" id="CHEBI:18420"/>
        <label>2</label>
    </ligand>
</feature>
<dbReference type="SUPFAM" id="SSF52440">
    <property type="entry name" value="PreATP-grasp domain"/>
    <property type="match status" value="1"/>
</dbReference>
<evidence type="ECO:0000256" key="8">
    <source>
        <dbReference type="ARBA" id="ARBA00022598"/>
    </source>
</evidence>
<dbReference type="Pfam" id="PF01820">
    <property type="entry name" value="Dala_Dala_lig_N"/>
    <property type="match status" value="1"/>
</dbReference>
<dbReference type="InterPro" id="IPR005905">
    <property type="entry name" value="D_ala_D_ala"/>
</dbReference>
<dbReference type="Proteomes" id="UP000809273">
    <property type="component" value="Unassembled WGS sequence"/>
</dbReference>
<dbReference type="InterPro" id="IPR011127">
    <property type="entry name" value="Dala_Dala_lig_N"/>
</dbReference>
<feature type="domain" description="ATP-grasp" evidence="24">
    <location>
        <begin position="139"/>
        <end position="346"/>
    </location>
</feature>
<feature type="active site" evidence="20">
    <location>
        <position position="16"/>
    </location>
</feature>
<feature type="active site" evidence="20">
    <location>
        <position position="324"/>
    </location>
</feature>
<keyword evidence="14 19" id="KW-0573">Peptidoglycan synthesis</keyword>
<proteinExistence type="inferred from homology"/>
<evidence type="ECO:0000256" key="7">
    <source>
        <dbReference type="ARBA" id="ARBA00022490"/>
    </source>
</evidence>
<dbReference type="NCBIfam" id="NF002378">
    <property type="entry name" value="PRK01372.1"/>
    <property type="match status" value="1"/>
</dbReference>
<keyword evidence="16 19" id="KW-0961">Cell wall biogenesis/degradation</keyword>
<evidence type="ECO:0000256" key="1">
    <source>
        <dbReference type="ARBA" id="ARBA00001936"/>
    </source>
</evidence>
<feature type="binding site" evidence="21">
    <location>
        <begin position="218"/>
        <end position="226"/>
    </location>
    <ligand>
        <name>ATP</name>
        <dbReference type="ChEBI" id="CHEBI:30616"/>
    </ligand>
</feature>
<evidence type="ECO:0000256" key="22">
    <source>
        <dbReference type="PIRSR" id="PIRSR039102-3"/>
    </source>
</evidence>
<evidence type="ECO:0000256" key="14">
    <source>
        <dbReference type="ARBA" id="ARBA00022984"/>
    </source>
</evidence>
<evidence type="ECO:0000256" key="2">
    <source>
        <dbReference type="ARBA" id="ARBA00003921"/>
    </source>
</evidence>
<keyword evidence="10 21" id="KW-0547">Nucleotide-binding</keyword>
<dbReference type="EMBL" id="JAFGIX010000055">
    <property type="protein sequence ID" value="MBN1573769.1"/>
    <property type="molecule type" value="Genomic_DNA"/>
</dbReference>
<keyword evidence="13 19" id="KW-0133">Cell shape</keyword>
<keyword evidence="12 22" id="KW-0460">Magnesium</keyword>
<evidence type="ECO:0000256" key="3">
    <source>
        <dbReference type="ARBA" id="ARBA00004496"/>
    </source>
</evidence>
<dbReference type="PROSITE" id="PS50975">
    <property type="entry name" value="ATP_GRASP"/>
    <property type="match status" value="1"/>
</dbReference>
<dbReference type="FunFam" id="3.30.470.20:FF:000008">
    <property type="entry name" value="D-alanine--D-alanine ligase"/>
    <property type="match status" value="1"/>
</dbReference>
<comment type="cofactor">
    <cofactor evidence="1">
        <name>Mn(2+)</name>
        <dbReference type="ChEBI" id="CHEBI:29035"/>
    </cofactor>
</comment>
<feature type="binding site" evidence="21">
    <location>
        <position position="135"/>
    </location>
    <ligand>
        <name>ATP</name>
        <dbReference type="ChEBI" id="CHEBI:30616"/>
    </ligand>
</feature>
<feature type="binding site" evidence="21">
    <location>
        <begin position="180"/>
        <end position="182"/>
    </location>
    <ligand>
        <name>ATP</name>
        <dbReference type="ChEBI" id="CHEBI:30616"/>
    </ligand>
</feature>
<dbReference type="InterPro" id="IPR011761">
    <property type="entry name" value="ATP-grasp"/>
</dbReference>
<keyword evidence="15 22" id="KW-0464">Manganese</keyword>
<dbReference type="NCBIfam" id="TIGR01205">
    <property type="entry name" value="D_ala_D_alaTIGR"/>
    <property type="match status" value="1"/>
</dbReference>
<dbReference type="InterPro" id="IPR000291">
    <property type="entry name" value="D-Ala_lig_Van_CS"/>
</dbReference>
<evidence type="ECO:0000256" key="5">
    <source>
        <dbReference type="ARBA" id="ARBA00010871"/>
    </source>
</evidence>
<feature type="active site" evidence="20">
    <location>
        <position position="188"/>
    </location>
</feature>
<evidence type="ECO:0000256" key="17">
    <source>
        <dbReference type="ARBA" id="ARBA00047614"/>
    </source>
</evidence>
<organism evidence="25 26">
    <name type="scientific">Candidatus Zymogenus saltonus</name>
    <dbReference type="NCBI Taxonomy" id="2844893"/>
    <lineage>
        <taxon>Bacteria</taxon>
        <taxon>Deltaproteobacteria</taxon>
        <taxon>Candidatus Zymogenia</taxon>
        <taxon>Candidatus Zymogeniales</taxon>
        <taxon>Candidatus Zymogenaceae</taxon>
        <taxon>Candidatus Zymogenus</taxon>
    </lineage>
</organism>
<feature type="binding site" evidence="21">
    <location>
        <begin position="312"/>
        <end position="313"/>
    </location>
    <ligand>
        <name>ATP</name>
        <dbReference type="ChEBI" id="CHEBI:30616"/>
    </ligand>
</feature>
<dbReference type="GO" id="GO:0005829">
    <property type="term" value="C:cytosol"/>
    <property type="evidence" value="ECO:0007669"/>
    <property type="project" value="TreeGrafter"/>
</dbReference>
<evidence type="ECO:0000256" key="15">
    <source>
        <dbReference type="ARBA" id="ARBA00023211"/>
    </source>
</evidence>
<dbReference type="GO" id="GO:0008360">
    <property type="term" value="P:regulation of cell shape"/>
    <property type="evidence" value="ECO:0007669"/>
    <property type="project" value="UniProtKB-KW"/>
</dbReference>
<evidence type="ECO:0000256" key="11">
    <source>
        <dbReference type="ARBA" id="ARBA00022840"/>
    </source>
</evidence>
<keyword evidence="8 19" id="KW-0436">Ligase</keyword>
<evidence type="ECO:0000256" key="18">
    <source>
        <dbReference type="ARBA" id="ARBA00060592"/>
    </source>
</evidence>
<evidence type="ECO:0000256" key="4">
    <source>
        <dbReference type="ARBA" id="ARBA00004752"/>
    </source>
</evidence>
<dbReference type="GO" id="GO:0005524">
    <property type="term" value="F:ATP binding"/>
    <property type="evidence" value="ECO:0007669"/>
    <property type="project" value="UniProtKB-UniRule"/>
</dbReference>
<dbReference type="SUPFAM" id="SSF56059">
    <property type="entry name" value="Glutathione synthetase ATP-binding domain-like"/>
    <property type="match status" value="1"/>
</dbReference>
<feature type="binding site" evidence="22">
    <location>
        <position position="313"/>
    </location>
    <ligand>
        <name>Mg(2+)</name>
        <dbReference type="ChEBI" id="CHEBI:18420"/>
        <label>1</label>
    </ligand>
</feature>
<name>A0A9D8PNY3_9DELT</name>
<comment type="similarity">
    <text evidence="5 19">Belongs to the D-alanine--D-alanine ligase family.</text>
</comment>
<dbReference type="GO" id="GO:0071555">
    <property type="term" value="P:cell wall organization"/>
    <property type="evidence" value="ECO:0007669"/>
    <property type="project" value="UniProtKB-KW"/>
</dbReference>
<dbReference type="PROSITE" id="PS00844">
    <property type="entry name" value="DALA_DALA_LIGASE_2"/>
    <property type="match status" value="1"/>
</dbReference>
<dbReference type="PANTHER" id="PTHR23132:SF25">
    <property type="entry name" value="D-ALANINE--D-ALANINE LIGASE A"/>
    <property type="match status" value="1"/>
</dbReference>
<evidence type="ECO:0000256" key="6">
    <source>
        <dbReference type="ARBA" id="ARBA00012216"/>
    </source>
</evidence>